<gene>
    <name evidence="2" type="ORF">SAMEA1982600_03334</name>
</gene>
<name>A0A157Q784_9BORD</name>
<dbReference type="InterPro" id="IPR025421">
    <property type="entry name" value="DUF4148"/>
</dbReference>
<dbReference type="EMBL" id="FKBS01000017">
    <property type="protein sequence ID" value="SAI41743.1"/>
    <property type="molecule type" value="Genomic_DNA"/>
</dbReference>
<protein>
    <recommendedName>
        <fullName evidence="4">Lipoprotein</fullName>
    </recommendedName>
</protein>
<sequence>MKTFMKLSAAAIALTTASITYAAPPSVAGQASPTHALTRAEVQADLAIWQRAGMSAFWRGQETPDVYSAGYRKAEAEYVRMRNGAEYQQELQRLQK</sequence>
<reference evidence="2 3" key="1">
    <citation type="submission" date="2016-03" db="EMBL/GenBank/DDBJ databases">
        <authorList>
            <consortium name="Pathogen Informatics"/>
        </authorList>
    </citation>
    <scope>NUCLEOTIDE SEQUENCE [LARGE SCALE GENOMIC DNA]</scope>
    <source>
        <strain evidence="2 3">NCTC13364</strain>
    </source>
</reference>
<dbReference type="Proteomes" id="UP000077037">
    <property type="component" value="Unassembled WGS sequence"/>
</dbReference>
<organism evidence="2 3">
    <name type="scientific">Bordetella ansorpii</name>
    <dbReference type="NCBI Taxonomy" id="288768"/>
    <lineage>
        <taxon>Bacteria</taxon>
        <taxon>Pseudomonadati</taxon>
        <taxon>Pseudomonadota</taxon>
        <taxon>Betaproteobacteria</taxon>
        <taxon>Burkholderiales</taxon>
        <taxon>Alcaligenaceae</taxon>
        <taxon>Bordetella</taxon>
    </lineage>
</organism>
<accession>A0A157Q784</accession>
<dbReference type="Pfam" id="PF13663">
    <property type="entry name" value="DUF4148"/>
    <property type="match status" value="1"/>
</dbReference>
<keyword evidence="1" id="KW-0732">Signal</keyword>
<dbReference type="RefSeq" id="WP_066415319.1">
    <property type="nucleotide sequence ID" value="NZ_FKBS01000017.1"/>
</dbReference>
<evidence type="ECO:0008006" key="4">
    <source>
        <dbReference type="Google" id="ProtNLM"/>
    </source>
</evidence>
<feature type="signal peptide" evidence="1">
    <location>
        <begin position="1"/>
        <end position="22"/>
    </location>
</feature>
<dbReference type="AlphaFoldDB" id="A0A157Q784"/>
<dbReference type="OrthoDB" id="7062301at2"/>
<evidence type="ECO:0000313" key="2">
    <source>
        <dbReference type="EMBL" id="SAI41743.1"/>
    </source>
</evidence>
<proteinExistence type="predicted"/>
<evidence type="ECO:0000313" key="3">
    <source>
        <dbReference type="Proteomes" id="UP000077037"/>
    </source>
</evidence>
<evidence type="ECO:0000256" key="1">
    <source>
        <dbReference type="SAM" id="SignalP"/>
    </source>
</evidence>
<feature type="chain" id="PRO_5007615186" description="Lipoprotein" evidence="1">
    <location>
        <begin position="23"/>
        <end position="96"/>
    </location>
</feature>